<dbReference type="AlphaFoldDB" id="A0A7W0HM17"/>
<evidence type="ECO:0000256" key="5">
    <source>
        <dbReference type="ARBA" id="ARBA00023136"/>
    </source>
</evidence>
<evidence type="ECO:0008006" key="9">
    <source>
        <dbReference type="Google" id="ProtNLM"/>
    </source>
</evidence>
<keyword evidence="8" id="KW-1185">Reference proteome</keyword>
<keyword evidence="4 6" id="KW-1133">Transmembrane helix</keyword>
<proteinExistence type="predicted"/>
<dbReference type="Pfam" id="PF03899">
    <property type="entry name" value="ATP-synt_I"/>
    <property type="match status" value="1"/>
</dbReference>
<gene>
    <name evidence="7" type="ORF">HNR65_003228</name>
</gene>
<keyword evidence="3 6" id="KW-0812">Transmembrane</keyword>
<feature type="transmembrane region" description="Helical" evidence="6">
    <location>
        <begin position="71"/>
        <end position="93"/>
    </location>
</feature>
<feature type="transmembrane region" description="Helical" evidence="6">
    <location>
        <begin position="40"/>
        <end position="59"/>
    </location>
</feature>
<evidence type="ECO:0000256" key="1">
    <source>
        <dbReference type="ARBA" id="ARBA00004651"/>
    </source>
</evidence>
<reference evidence="7 8" key="1">
    <citation type="submission" date="2020-07" db="EMBL/GenBank/DDBJ databases">
        <title>Genomic Encyclopedia of Type Strains, Phase IV (KMG-IV): sequencing the most valuable type-strain genomes for metagenomic binning, comparative biology and taxonomic classification.</title>
        <authorList>
            <person name="Goeker M."/>
        </authorList>
    </citation>
    <scope>NUCLEOTIDE SEQUENCE [LARGE SCALE GENOMIC DNA]</scope>
    <source>
        <strain evidence="7 8">DSM 17721</strain>
    </source>
</reference>
<dbReference type="RefSeq" id="WP_181552491.1">
    <property type="nucleotide sequence ID" value="NZ_JACDUS010000013.1"/>
</dbReference>
<evidence type="ECO:0000256" key="3">
    <source>
        <dbReference type="ARBA" id="ARBA00022692"/>
    </source>
</evidence>
<comment type="caution">
    <text evidence="7">The sequence shown here is derived from an EMBL/GenBank/DDBJ whole genome shotgun (WGS) entry which is preliminary data.</text>
</comment>
<keyword evidence="2" id="KW-1003">Cell membrane</keyword>
<comment type="subcellular location">
    <subcellularLocation>
        <location evidence="1">Cell membrane</location>
        <topology evidence="1">Multi-pass membrane protein</topology>
    </subcellularLocation>
</comment>
<keyword evidence="5 6" id="KW-0472">Membrane</keyword>
<dbReference type="GO" id="GO:0005886">
    <property type="term" value="C:plasma membrane"/>
    <property type="evidence" value="ECO:0007669"/>
    <property type="project" value="UniProtKB-SubCell"/>
</dbReference>
<dbReference type="InterPro" id="IPR005598">
    <property type="entry name" value="ATP_synth_I"/>
</dbReference>
<dbReference type="EMBL" id="JACDUS010000013">
    <property type="protein sequence ID" value="MBA2882873.1"/>
    <property type="molecule type" value="Genomic_DNA"/>
</dbReference>
<protein>
    <recommendedName>
        <fullName evidence="9">ATP synthase I subunit</fullName>
    </recommendedName>
</protein>
<feature type="transmembrane region" description="Helical" evidence="6">
    <location>
        <begin position="99"/>
        <end position="121"/>
    </location>
</feature>
<evidence type="ECO:0000313" key="8">
    <source>
        <dbReference type="Proteomes" id="UP000525298"/>
    </source>
</evidence>
<feature type="transmembrane region" description="Helical" evidence="6">
    <location>
        <begin position="14"/>
        <end position="34"/>
    </location>
</feature>
<evidence type="ECO:0000256" key="2">
    <source>
        <dbReference type="ARBA" id="ARBA00022475"/>
    </source>
</evidence>
<evidence type="ECO:0000313" key="7">
    <source>
        <dbReference type="EMBL" id="MBA2882873.1"/>
    </source>
</evidence>
<evidence type="ECO:0000256" key="4">
    <source>
        <dbReference type="ARBA" id="ARBA00022989"/>
    </source>
</evidence>
<name>A0A7W0HM17_9BACT</name>
<accession>A0A7W0HM17</accession>
<sequence length="130" mass="14177">MEPHEQIRQTQKKYCSIAMLAAISVALILIFAGYKPLGKGLVLGTVFSSLNFILMGETLPRRISGSRRRASVVSGVSIFIRYALLAAPLILAIKSPSFNLAATVVGLFMIQIMILATQGIYASTRKNLDY</sequence>
<organism evidence="7 8">
    <name type="scientific">Desulfosalsimonas propionicica</name>
    <dbReference type="NCBI Taxonomy" id="332175"/>
    <lineage>
        <taxon>Bacteria</taxon>
        <taxon>Pseudomonadati</taxon>
        <taxon>Thermodesulfobacteriota</taxon>
        <taxon>Desulfobacteria</taxon>
        <taxon>Desulfobacterales</taxon>
        <taxon>Desulfosalsimonadaceae</taxon>
        <taxon>Desulfosalsimonas</taxon>
    </lineage>
</organism>
<evidence type="ECO:0000256" key="6">
    <source>
        <dbReference type="SAM" id="Phobius"/>
    </source>
</evidence>
<dbReference type="Proteomes" id="UP000525298">
    <property type="component" value="Unassembled WGS sequence"/>
</dbReference>